<keyword evidence="1" id="KW-1133">Transmembrane helix</keyword>
<evidence type="ECO:0000313" key="2">
    <source>
        <dbReference type="EMBL" id="KAL0578285.1"/>
    </source>
</evidence>
<keyword evidence="3" id="KW-1185">Reference proteome</keyword>
<evidence type="ECO:0000313" key="3">
    <source>
        <dbReference type="Proteomes" id="UP001465976"/>
    </source>
</evidence>
<dbReference type="Gene3D" id="3.90.190.10">
    <property type="entry name" value="Protein tyrosine phosphatase superfamily"/>
    <property type="match status" value="2"/>
</dbReference>
<organism evidence="2 3">
    <name type="scientific">Marasmius crinis-equi</name>
    <dbReference type="NCBI Taxonomy" id="585013"/>
    <lineage>
        <taxon>Eukaryota</taxon>
        <taxon>Fungi</taxon>
        <taxon>Dikarya</taxon>
        <taxon>Basidiomycota</taxon>
        <taxon>Agaricomycotina</taxon>
        <taxon>Agaricomycetes</taxon>
        <taxon>Agaricomycetidae</taxon>
        <taxon>Agaricales</taxon>
        <taxon>Marasmiineae</taxon>
        <taxon>Marasmiaceae</taxon>
        <taxon>Marasmius</taxon>
    </lineage>
</organism>
<dbReference type="EMBL" id="JBAHYK010000108">
    <property type="protein sequence ID" value="KAL0578285.1"/>
    <property type="molecule type" value="Genomic_DNA"/>
</dbReference>
<keyword evidence="1" id="KW-0812">Transmembrane</keyword>
<comment type="caution">
    <text evidence="2">The sequence shown here is derived from an EMBL/GenBank/DDBJ whole genome shotgun (WGS) entry which is preliminary data.</text>
</comment>
<dbReference type="InterPro" id="IPR029021">
    <property type="entry name" value="Prot-tyrosine_phosphatase-like"/>
</dbReference>
<dbReference type="InterPro" id="IPR026893">
    <property type="entry name" value="Tyr/Ser_Pase_IphP-type"/>
</dbReference>
<sequence length="276" mass="31938">MTSNFADRNYHHAFEQIHNFRDAGRTINDFLQSHTTTTPQPKLKEGLLFRSGRLDEATTSDLERLGDEYGVKTVIDLRTKSEHIQAKKKKERLERKPQRGEEMPLLREETRGEVPWKTVQVNFIGRKYELQMLKELGFFRGIIFLFLMLFQFRMTAIRMVGRHVLSTKGILGLNLDLLKFCQKEILEANSNSDADDLLLQAIKHDYALSAQGIPRDSMLHEVRGIGMTEDYLTAPMIVVDEVYRYLVADYGGPEGYLDVIGFGEEQREKLRRILLV</sequence>
<name>A0ABR3FS47_9AGAR</name>
<gene>
    <name evidence="2" type="ORF">V5O48_003696</name>
</gene>
<reference evidence="2 3" key="1">
    <citation type="submission" date="2024-02" db="EMBL/GenBank/DDBJ databases">
        <title>A draft genome for the cacao thread blight pathogen Marasmius crinis-equi.</title>
        <authorList>
            <person name="Cohen S.P."/>
            <person name="Baruah I.K."/>
            <person name="Amoako-Attah I."/>
            <person name="Bukari Y."/>
            <person name="Meinhardt L.W."/>
            <person name="Bailey B.A."/>
        </authorList>
    </citation>
    <scope>NUCLEOTIDE SEQUENCE [LARGE SCALE GENOMIC DNA]</scope>
    <source>
        <strain evidence="2 3">GH-76</strain>
    </source>
</reference>
<accession>A0ABR3FS47</accession>
<protein>
    <submittedName>
        <fullName evidence="2">Uncharacterized protein</fullName>
    </submittedName>
</protein>
<dbReference type="Pfam" id="PF13350">
    <property type="entry name" value="Y_phosphatase3"/>
    <property type="match status" value="2"/>
</dbReference>
<dbReference type="Proteomes" id="UP001465976">
    <property type="component" value="Unassembled WGS sequence"/>
</dbReference>
<feature type="transmembrane region" description="Helical" evidence="1">
    <location>
        <begin position="136"/>
        <end position="154"/>
    </location>
</feature>
<keyword evidence="1" id="KW-0472">Membrane</keyword>
<proteinExistence type="predicted"/>
<dbReference type="SUPFAM" id="SSF52799">
    <property type="entry name" value="(Phosphotyrosine protein) phosphatases II"/>
    <property type="match status" value="2"/>
</dbReference>
<evidence type="ECO:0000256" key="1">
    <source>
        <dbReference type="SAM" id="Phobius"/>
    </source>
</evidence>